<sequence length="239" mass="26277">MSATPVIFSSVMWAPNDKYGSLVTRRRGSGTVSHAVRGAQPCIASRRNSVDARGRRSACTASVNNLGHAVQPDTKAPKSVRWLLDEYKFPTEEPQEDKIRMPVPVPVKSTVSKPASNPPACRPFHILELPVYEPEDVRAELNGRLLKTLNDVVPLSQAYPIMSPAAAHVQYELYCIGHELANITSTRLAFIADNIPDVLRRIRRLTNNVLVLATPATLGDADRLQALANAARQIRKTVI</sequence>
<gene>
    <name evidence="1" type="ORF">RDB_LOCUS123520</name>
</gene>
<dbReference type="AlphaFoldDB" id="A0A8H3D362"/>
<reference evidence="1" key="1">
    <citation type="submission" date="2021-01" db="EMBL/GenBank/DDBJ databases">
        <authorList>
            <person name="Kaushik A."/>
        </authorList>
    </citation>
    <scope>NUCLEOTIDE SEQUENCE</scope>
    <source>
        <strain evidence="1">AG6-10EEA</strain>
    </source>
</reference>
<evidence type="ECO:0000313" key="1">
    <source>
        <dbReference type="EMBL" id="CAE6508419.1"/>
    </source>
</evidence>
<accession>A0A8H3D362</accession>
<name>A0A8H3D362_9AGAM</name>
<organism evidence="1 2">
    <name type="scientific">Rhizoctonia solani</name>
    <dbReference type="NCBI Taxonomy" id="456999"/>
    <lineage>
        <taxon>Eukaryota</taxon>
        <taxon>Fungi</taxon>
        <taxon>Dikarya</taxon>
        <taxon>Basidiomycota</taxon>
        <taxon>Agaricomycotina</taxon>
        <taxon>Agaricomycetes</taxon>
        <taxon>Cantharellales</taxon>
        <taxon>Ceratobasidiaceae</taxon>
        <taxon>Rhizoctonia</taxon>
    </lineage>
</organism>
<comment type="caution">
    <text evidence="1">The sequence shown here is derived from an EMBL/GenBank/DDBJ whole genome shotgun (WGS) entry which is preliminary data.</text>
</comment>
<dbReference type="Proteomes" id="UP000663853">
    <property type="component" value="Unassembled WGS sequence"/>
</dbReference>
<proteinExistence type="predicted"/>
<protein>
    <submittedName>
        <fullName evidence="1">Uncharacterized protein</fullName>
    </submittedName>
</protein>
<evidence type="ECO:0000313" key="2">
    <source>
        <dbReference type="Proteomes" id="UP000663853"/>
    </source>
</evidence>
<dbReference type="EMBL" id="CAJMXA010003633">
    <property type="protein sequence ID" value="CAE6508419.1"/>
    <property type="molecule type" value="Genomic_DNA"/>
</dbReference>